<feature type="transmembrane region" description="Helical" evidence="7">
    <location>
        <begin position="75"/>
        <end position="94"/>
    </location>
</feature>
<comment type="similarity">
    <text evidence="2 6">Belongs to the ABC-3 integral membrane protein family.</text>
</comment>
<feature type="transmembrane region" description="Helical" evidence="7">
    <location>
        <begin position="209"/>
        <end position="226"/>
    </location>
</feature>
<feature type="transmembrane region" description="Helical" evidence="7">
    <location>
        <begin position="20"/>
        <end position="42"/>
    </location>
</feature>
<evidence type="ECO:0000256" key="5">
    <source>
        <dbReference type="ARBA" id="ARBA00023136"/>
    </source>
</evidence>
<protein>
    <submittedName>
        <fullName evidence="8">Metal ABC transporter permease</fullName>
    </submittedName>
</protein>
<dbReference type="SUPFAM" id="SSF81345">
    <property type="entry name" value="ABC transporter involved in vitamin B12 uptake, BtuC"/>
    <property type="match status" value="1"/>
</dbReference>
<evidence type="ECO:0000256" key="4">
    <source>
        <dbReference type="ARBA" id="ARBA00022989"/>
    </source>
</evidence>
<keyword evidence="9" id="KW-1185">Reference proteome</keyword>
<comment type="subcellular location">
    <subcellularLocation>
        <location evidence="6">Cell membrane</location>
        <topology evidence="6">Multi-pass membrane protein</topology>
    </subcellularLocation>
    <subcellularLocation>
        <location evidence="1">Membrane</location>
        <topology evidence="1">Multi-pass membrane protein</topology>
    </subcellularLocation>
</comment>
<dbReference type="GO" id="GO:0055085">
    <property type="term" value="P:transmembrane transport"/>
    <property type="evidence" value="ECO:0007669"/>
    <property type="project" value="InterPro"/>
</dbReference>
<name>A0A4Q7DIL7_9PROT</name>
<dbReference type="InterPro" id="IPR001626">
    <property type="entry name" value="ABC_TroCD"/>
</dbReference>
<dbReference type="Proteomes" id="UP000293550">
    <property type="component" value="Unassembled WGS sequence"/>
</dbReference>
<evidence type="ECO:0000313" key="8">
    <source>
        <dbReference type="EMBL" id="RZI46059.1"/>
    </source>
</evidence>
<feature type="transmembrane region" description="Helical" evidence="7">
    <location>
        <begin position="260"/>
        <end position="280"/>
    </location>
</feature>
<dbReference type="Pfam" id="PF00950">
    <property type="entry name" value="ABC-3"/>
    <property type="match status" value="1"/>
</dbReference>
<dbReference type="GO" id="GO:0043190">
    <property type="term" value="C:ATP-binding cassette (ABC) transporter complex"/>
    <property type="evidence" value="ECO:0007669"/>
    <property type="project" value="InterPro"/>
</dbReference>
<dbReference type="InterPro" id="IPR037294">
    <property type="entry name" value="ABC_BtuC-like"/>
</dbReference>
<keyword evidence="6" id="KW-0813">Transport</keyword>
<dbReference type="AlphaFoldDB" id="A0A4Q7DIL7"/>
<sequence>MTILAVLYENLFAPFYDYLFMQRALAACIAISLSSAPLGVILIQRRMSLIGEALSHGTLPGIALAYLVAGMWLPALILGGALAGLMVAFFSHFVSQNTCLKEDASFSSFYMIAFALGILILSLQEGSIKLVHLLFGNVLAVDGPSLIFMVATSVVSLVIFAIIYRPLIYECFDPLFMRSLKGPTHFYNFTFLTLMVGNLVAAYQALGTLMALGLMMIPAVAARLLAHRLKSIFLISILFALMSSYAGLLLSYHFNWPSGPTIVLVAGGLYIGSLVYVLAIRRH</sequence>
<evidence type="ECO:0000256" key="1">
    <source>
        <dbReference type="ARBA" id="ARBA00004141"/>
    </source>
</evidence>
<evidence type="ECO:0000256" key="6">
    <source>
        <dbReference type="RuleBase" id="RU003943"/>
    </source>
</evidence>
<reference evidence="8 9" key="1">
    <citation type="submission" date="2018-10" db="EMBL/GenBank/DDBJ databases">
        <title>An updated phylogeny of the Alphaproteobacteria reveals that the parasitic Rickettsiales and Holosporales have independent origins.</title>
        <authorList>
            <person name="Munoz-Gomez S.A."/>
            <person name="Hess S."/>
            <person name="Burger G."/>
            <person name="Lang B.F."/>
            <person name="Susko E."/>
            <person name="Slamovits C.H."/>
            <person name="Roger A.J."/>
        </authorList>
    </citation>
    <scope>NUCLEOTIDE SEQUENCE [LARGE SCALE GENOMIC DNA]</scope>
    <source>
        <strain evidence="8">HOLO01</strain>
    </source>
</reference>
<dbReference type="PANTHER" id="PTHR30477">
    <property type="entry name" value="ABC-TRANSPORTER METAL-BINDING PROTEIN"/>
    <property type="match status" value="1"/>
</dbReference>
<gene>
    <name evidence="8" type="ORF">EQU50_03760</name>
</gene>
<feature type="transmembrane region" description="Helical" evidence="7">
    <location>
        <begin position="143"/>
        <end position="164"/>
    </location>
</feature>
<feature type="transmembrane region" description="Helical" evidence="7">
    <location>
        <begin position="49"/>
        <end position="69"/>
    </location>
</feature>
<evidence type="ECO:0000256" key="3">
    <source>
        <dbReference type="ARBA" id="ARBA00022692"/>
    </source>
</evidence>
<comment type="caution">
    <text evidence="8">The sequence shown here is derived from an EMBL/GenBank/DDBJ whole genome shotgun (WGS) entry which is preliminary data.</text>
</comment>
<feature type="transmembrane region" description="Helical" evidence="7">
    <location>
        <begin position="185"/>
        <end position="203"/>
    </location>
</feature>
<dbReference type="RefSeq" id="WP_130153819.1">
    <property type="nucleotide sequence ID" value="NZ_SCFB01000005.1"/>
</dbReference>
<accession>A0A4Q7DIL7</accession>
<feature type="transmembrane region" description="Helical" evidence="7">
    <location>
        <begin position="106"/>
        <end position="123"/>
    </location>
</feature>
<evidence type="ECO:0000256" key="2">
    <source>
        <dbReference type="ARBA" id="ARBA00008034"/>
    </source>
</evidence>
<feature type="transmembrane region" description="Helical" evidence="7">
    <location>
        <begin position="233"/>
        <end position="254"/>
    </location>
</feature>
<dbReference type="OrthoDB" id="9804300at2"/>
<dbReference type="EMBL" id="SCFB01000005">
    <property type="protein sequence ID" value="RZI46059.1"/>
    <property type="molecule type" value="Genomic_DNA"/>
</dbReference>
<dbReference type="Gene3D" id="1.10.3470.10">
    <property type="entry name" value="ABC transporter involved in vitamin B12 uptake, BtuC"/>
    <property type="match status" value="1"/>
</dbReference>
<evidence type="ECO:0000256" key="7">
    <source>
        <dbReference type="SAM" id="Phobius"/>
    </source>
</evidence>
<keyword evidence="5 7" id="KW-0472">Membrane</keyword>
<dbReference type="PANTHER" id="PTHR30477:SF13">
    <property type="entry name" value="IRON TRANSPORT SYSTEM MEMBRANE PROTEIN HI_0360-RELATED"/>
    <property type="match status" value="1"/>
</dbReference>
<dbReference type="GO" id="GO:0010043">
    <property type="term" value="P:response to zinc ion"/>
    <property type="evidence" value="ECO:0007669"/>
    <property type="project" value="TreeGrafter"/>
</dbReference>
<evidence type="ECO:0000313" key="9">
    <source>
        <dbReference type="Proteomes" id="UP000293550"/>
    </source>
</evidence>
<keyword evidence="4 7" id="KW-1133">Transmembrane helix</keyword>
<keyword evidence="3 6" id="KW-0812">Transmembrane</keyword>
<organism evidence="8 9">
    <name type="scientific">Candidatus Finniella inopinata</name>
    <dbReference type="NCBI Taxonomy" id="1696036"/>
    <lineage>
        <taxon>Bacteria</taxon>
        <taxon>Pseudomonadati</taxon>
        <taxon>Pseudomonadota</taxon>
        <taxon>Alphaproteobacteria</taxon>
        <taxon>Holosporales</taxon>
        <taxon>Candidatus Paracaedibacteraceae</taxon>
        <taxon>Candidatus Finniella</taxon>
    </lineage>
</organism>
<proteinExistence type="inferred from homology"/>